<keyword evidence="4" id="KW-1133">Transmembrane helix</keyword>
<dbReference type="Gene3D" id="3.20.20.80">
    <property type="entry name" value="Glycosidases"/>
    <property type="match status" value="1"/>
</dbReference>
<dbReference type="SUPFAM" id="SSF51445">
    <property type="entry name" value="(Trans)glycosidases"/>
    <property type="match status" value="1"/>
</dbReference>
<organism evidence="6">
    <name type="scientific">candidate division WWE3 bacterium</name>
    <dbReference type="NCBI Taxonomy" id="2053526"/>
    <lineage>
        <taxon>Bacteria</taxon>
        <taxon>Katanobacteria</taxon>
    </lineage>
</organism>
<feature type="non-terminal residue" evidence="6">
    <location>
        <position position="331"/>
    </location>
</feature>
<evidence type="ECO:0000256" key="3">
    <source>
        <dbReference type="RuleBase" id="RU361153"/>
    </source>
</evidence>
<sequence>MLKPALNKIVEKIEFKAFKFLLKKFIFTRLVRRFLLFIGFIIVLLSFLFFIFKPKVPKHINYGVNFSNKYAEELGLNWQDAYLEILDDLNVKNIRLVAYWDEIEPANNQYDYSKIRWQLDEAKKRDVKVILAIGKKVPRYPECHTPSWWSSLTDTQKTKELHEYLATTVNTFKDYPNITTWQVENEPFFPFGECDKVTLQELKEEVSLVRNLDSSRPILIQDSGEGGLWFPSYKFADYLGISMYRRIWYNFWNVLLGKFIYFKYPLAHWTYRIKALAVGIPYQKIIVTELQAEPWGPGSNAILSQEEKDKTMSKHQFLTTITYAQKAGFSN</sequence>
<comment type="caution">
    <text evidence="6">The sequence shown here is derived from an EMBL/GenBank/DDBJ whole genome shotgun (WGS) entry which is preliminary data.</text>
</comment>
<evidence type="ECO:0000259" key="5">
    <source>
        <dbReference type="Pfam" id="PF00150"/>
    </source>
</evidence>
<evidence type="ECO:0000256" key="2">
    <source>
        <dbReference type="ARBA" id="ARBA00023295"/>
    </source>
</evidence>
<feature type="transmembrane region" description="Helical" evidence="4">
    <location>
        <begin position="34"/>
        <end position="52"/>
    </location>
</feature>
<comment type="similarity">
    <text evidence="3">Belongs to the glycosyl hydrolase 5 (cellulase A) family.</text>
</comment>
<dbReference type="Proteomes" id="UP000886106">
    <property type="component" value="Unassembled WGS sequence"/>
</dbReference>
<evidence type="ECO:0000256" key="1">
    <source>
        <dbReference type="ARBA" id="ARBA00022801"/>
    </source>
</evidence>
<reference evidence="6" key="1">
    <citation type="journal article" date="2020" name="mSystems">
        <title>Genome- and Community-Level Interaction Insights into Carbon Utilization and Element Cycling Functions of Hydrothermarchaeota in Hydrothermal Sediment.</title>
        <authorList>
            <person name="Zhou Z."/>
            <person name="Liu Y."/>
            <person name="Xu W."/>
            <person name="Pan J."/>
            <person name="Luo Z.H."/>
            <person name="Li M."/>
        </authorList>
    </citation>
    <scope>NUCLEOTIDE SEQUENCE [LARGE SCALE GENOMIC DNA]</scope>
    <source>
        <strain evidence="6">HyVt-517</strain>
    </source>
</reference>
<dbReference type="GO" id="GO:0000272">
    <property type="term" value="P:polysaccharide catabolic process"/>
    <property type="evidence" value="ECO:0007669"/>
    <property type="project" value="InterPro"/>
</dbReference>
<accession>A0A7V5J2Q5</accession>
<proteinExistence type="inferred from homology"/>
<protein>
    <recommendedName>
        <fullName evidence="5">Glycoside hydrolase family 5 domain-containing protein</fullName>
    </recommendedName>
</protein>
<dbReference type="InterPro" id="IPR001547">
    <property type="entry name" value="Glyco_hydro_5"/>
</dbReference>
<evidence type="ECO:0000313" key="6">
    <source>
        <dbReference type="EMBL" id="HHH14336.1"/>
    </source>
</evidence>
<name>A0A7V5J2Q5_UNCKA</name>
<dbReference type="InterPro" id="IPR017853">
    <property type="entry name" value="GH"/>
</dbReference>
<dbReference type="Pfam" id="PF00150">
    <property type="entry name" value="Cellulase"/>
    <property type="match status" value="1"/>
</dbReference>
<evidence type="ECO:0000256" key="4">
    <source>
        <dbReference type="SAM" id="Phobius"/>
    </source>
</evidence>
<feature type="domain" description="Glycoside hydrolase family 5" evidence="5">
    <location>
        <begin position="80"/>
        <end position="281"/>
    </location>
</feature>
<dbReference type="GO" id="GO:0004553">
    <property type="term" value="F:hydrolase activity, hydrolyzing O-glycosyl compounds"/>
    <property type="evidence" value="ECO:0007669"/>
    <property type="project" value="InterPro"/>
</dbReference>
<keyword evidence="4" id="KW-0812">Transmembrane</keyword>
<keyword evidence="1 3" id="KW-0378">Hydrolase</keyword>
<keyword evidence="4" id="KW-0472">Membrane</keyword>
<dbReference type="AlphaFoldDB" id="A0A7V5J2Q5"/>
<dbReference type="EMBL" id="DRNS01000096">
    <property type="protein sequence ID" value="HHH14336.1"/>
    <property type="molecule type" value="Genomic_DNA"/>
</dbReference>
<gene>
    <name evidence="6" type="ORF">ENJ78_01355</name>
</gene>
<keyword evidence="2 3" id="KW-0326">Glycosidase</keyword>